<evidence type="ECO:0000313" key="1">
    <source>
        <dbReference type="EMBL" id="KIY00345.1"/>
    </source>
</evidence>
<proteinExistence type="predicted"/>
<sequence>MSRRLFDFVKETERSHYGSKSYYFVNQEQVILDLELAPDEWEDGDVNTVLHGHEDEAGKENTPDINNEDKALEDEWTQPCFPIMVARAEEKGRGVLGYTYGKAEHRRT</sequence>
<dbReference type="RefSeq" id="XP_016634467.1">
    <property type="nucleotide sequence ID" value="XM_016774540.1"/>
</dbReference>
<dbReference type="EMBL" id="KN848067">
    <property type="protein sequence ID" value="KIY00345.1"/>
    <property type="molecule type" value="Genomic_DNA"/>
</dbReference>
<protein>
    <submittedName>
        <fullName evidence="1">Uncharacterized protein</fullName>
    </submittedName>
</protein>
<keyword evidence="2" id="KW-1185">Reference proteome</keyword>
<reference evidence="1 2" key="1">
    <citation type="submission" date="2015-01" db="EMBL/GenBank/DDBJ databases">
        <title>The Genome Sequence of Fonsecaea multimorphosa CBS 102226.</title>
        <authorList>
            <consortium name="The Broad Institute Genomics Platform"/>
            <person name="Cuomo C."/>
            <person name="de Hoog S."/>
            <person name="Gorbushina A."/>
            <person name="Stielow B."/>
            <person name="Teixiera M."/>
            <person name="Abouelleil A."/>
            <person name="Chapman S.B."/>
            <person name="Priest M."/>
            <person name="Young S.K."/>
            <person name="Wortman J."/>
            <person name="Nusbaum C."/>
            <person name="Birren B."/>
        </authorList>
    </citation>
    <scope>NUCLEOTIDE SEQUENCE [LARGE SCALE GENOMIC DNA]</scope>
    <source>
        <strain evidence="1 2">CBS 102226</strain>
    </source>
</reference>
<dbReference type="Proteomes" id="UP000053411">
    <property type="component" value="Unassembled WGS sequence"/>
</dbReference>
<dbReference type="GeneID" id="27709776"/>
<evidence type="ECO:0000313" key="2">
    <source>
        <dbReference type="Proteomes" id="UP000053411"/>
    </source>
</evidence>
<dbReference type="AlphaFoldDB" id="A0A0D2KB25"/>
<dbReference type="VEuPathDB" id="FungiDB:Z520_04030"/>
<name>A0A0D2KB25_9EURO</name>
<gene>
    <name evidence="1" type="ORF">Z520_04030</name>
</gene>
<accession>A0A0D2KB25</accession>
<organism evidence="1 2">
    <name type="scientific">Fonsecaea multimorphosa CBS 102226</name>
    <dbReference type="NCBI Taxonomy" id="1442371"/>
    <lineage>
        <taxon>Eukaryota</taxon>
        <taxon>Fungi</taxon>
        <taxon>Dikarya</taxon>
        <taxon>Ascomycota</taxon>
        <taxon>Pezizomycotina</taxon>
        <taxon>Eurotiomycetes</taxon>
        <taxon>Chaetothyriomycetidae</taxon>
        <taxon>Chaetothyriales</taxon>
        <taxon>Herpotrichiellaceae</taxon>
        <taxon>Fonsecaea</taxon>
    </lineage>
</organism>